<sequence length="96" mass="11065">MVLREESQRSIHAQSQVLNDAAEMAVKKGKSSLYCTHCSKTWHLKEKCYKLIGFPANFKFTKVKSQDLDESMRLRSFNQLSLSKEQTHKLMSLLDG</sequence>
<evidence type="ECO:0000313" key="1">
    <source>
        <dbReference type="EMBL" id="EEF41950.1"/>
    </source>
</evidence>
<gene>
    <name evidence="1" type="ORF">RCOM_0734550</name>
</gene>
<accession>B9S3G8</accession>
<organism evidence="1 2">
    <name type="scientific">Ricinus communis</name>
    <name type="common">Castor bean</name>
    <dbReference type="NCBI Taxonomy" id="3988"/>
    <lineage>
        <taxon>Eukaryota</taxon>
        <taxon>Viridiplantae</taxon>
        <taxon>Streptophyta</taxon>
        <taxon>Embryophyta</taxon>
        <taxon>Tracheophyta</taxon>
        <taxon>Spermatophyta</taxon>
        <taxon>Magnoliopsida</taxon>
        <taxon>eudicotyledons</taxon>
        <taxon>Gunneridae</taxon>
        <taxon>Pentapetalae</taxon>
        <taxon>rosids</taxon>
        <taxon>fabids</taxon>
        <taxon>Malpighiales</taxon>
        <taxon>Euphorbiaceae</taxon>
        <taxon>Acalyphoideae</taxon>
        <taxon>Acalypheae</taxon>
        <taxon>Ricinus</taxon>
    </lineage>
</organism>
<dbReference type="Proteomes" id="UP000008311">
    <property type="component" value="Unassembled WGS sequence"/>
</dbReference>
<name>B9S3G8_RICCO</name>
<dbReference type="PANTHER" id="PTHR34222">
    <property type="entry name" value="GAG_PRE-INTEGRS DOMAIN-CONTAINING PROTEIN"/>
    <property type="match status" value="1"/>
</dbReference>
<dbReference type="PANTHER" id="PTHR34222:SF97">
    <property type="entry name" value="CATALYTIC REGION, PUTATIVE-RELATED"/>
    <property type="match status" value="1"/>
</dbReference>
<dbReference type="EMBL" id="EQ973857">
    <property type="protein sequence ID" value="EEF41950.1"/>
    <property type="molecule type" value="Genomic_DNA"/>
</dbReference>
<protein>
    <submittedName>
        <fullName evidence="1">Uncharacterized protein</fullName>
    </submittedName>
</protein>
<evidence type="ECO:0000313" key="2">
    <source>
        <dbReference type="Proteomes" id="UP000008311"/>
    </source>
</evidence>
<dbReference type="AlphaFoldDB" id="B9S3G8"/>
<dbReference type="InParanoid" id="B9S3G8"/>
<reference evidence="2" key="1">
    <citation type="journal article" date="2010" name="Nat. Biotechnol.">
        <title>Draft genome sequence of the oilseed species Ricinus communis.</title>
        <authorList>
            <person name="Chan A.P."/>
            <person name="Crabtree J."/>
            <person name="Zhao Q."/>
            <person name="Lorenzi H."/>
            <person name="Orvis J."/>
            <person name="Puiu D."/>
            <person name="Melake-Berhan A."/>
            <person name="Jones K.M."/>
            <person name="Redman J."/>
            <person name="Chen G."/>
            <person name="Cahoon E.B."/>
            <person name="Gedil M."/>
            <person name="Stanke M."/>
            <person name="Haas B.J."/>
            <person name="Wortman J.R."/>
            <person name="Fraser-Liggett C.M."/>
            <person name="Ravel J."/>
            <person name="Rabinowicz P.D."/>
        </authorList>
    </citation>
    <scope>NUCLEOTIDE SEQUENCE [LARGE SCALE GENOMIC DNA]</scope>
    <source>
        <strain evidence="2">cv. Hale</strain>
    </source>
</reference>
<keyword evidence="2" id="KW-1185">Reference proteome</keyword>
<proteinExistence type="predicted"/>